<evidence type="ECO:0000313" key="3">
    <source>
        <dbReference type="Proteomes" id="UP000020103"/>
    </source>
</evidence>
<dbReference type="InterPro" id="IPR058714">
    <property type="entry name" value="LpqS"/>
</dbReference>
<evidence type="ECO:0000256" key="1">
    <source>
        <dbReference type="SAM" id="Phobius"/>
    </source>
</evidence>
<dbReference type="EMBL" id="JAOF01000001">
    <property type="protein sequence ID" value="EUA48722.1"/>
    <property type="molecule type" value="Genomic_DNA"/>
</dbReference>
<feature type="transmembrane region" description="Helical" evidence="1">
    <location>
        <begin position="39"/>
        <end position="56"/>
    </location>
</feature>
<dbReference type="AlphaFoldDB" id="A0A829Q6P9"/>
<organism evidence="2 3">
    <name type="scientific">Mycobacteroides abscessus 21</name>
    <dbReference type="NCBI Taxonomy" id="1299324"/>
    <lineage>
        <taxon>Bacteria</taxon>
        <taxon>Bacillati</taxon>
        <taxon>Actinomycetota</taxon>
        <taxon>Actinomycetes</taxon>
        <taxon>Mycobacteriales</taxon>
        <taxon>Mycobacteriaceae</taxon>
        <taxon>Mycobacteroides</taxon>
        <taxon>Mycobacteroides abscessus</taxon>
    </lineage>
</organism>
<feature type="transmembrane region" description="Helical" evidence="1">
    <location>
        <begin position="122"/>
        <end position="141"/>
    </location>
</feature>
<comment type="caution">
    <text evidence="2">The sequence shown here is derived from an EMBL/GenBank/DDBJ whole genome shotgun (WGS) entry which is preliminary data.</text>
</comment>
<keyword evidence="1" id="KW-0812">Transmembrane</keyword>
<dbReference type="Proteomes" id="UP000020103">
    <property type="component" value="Unassembled WGS sequence"/>
</dbReference>
<accession>A0A829Q6P9</accession>
<keyword evidence="1" id="KW-0472">Membrane</keyword>
<protein>
    <submittedName>
        <fullName evidence="2">Uncharacterized protein</fullName>
    </submittedName>
</protein>
<proteinExistence type="predicted"/>
<sequence length="171" mass="17332">MTSGTAVAHHNPITYPPGVSAGRGSVTAMAIRMQRRGQLTLVALLIGAIATLPLALHCLPGDTHHGAPAAHHQVNSATASSAAMSTGLAAEHPHASSAVHGALCQSLDGLTAALRADNPLRLLAAFASAVVAAVLAAPLVASLSRGPPVRAFATFPRSGRVLLTDLCIIRR</sequence>
<name>A0A829Q6P9_9MYCO</name>
<gene>
    <name evidence="2" type="ORF">I543_0520</name>
</gene>
<keyword evidence="1" id="KW-1133">Transmembrane helix</keyword>
<dbReference type="Pfam" id="PF26327">
    <property type="entry name" value="LpqS"/>
    <property type="match status" value="1"/>
</dbReference>
<reference evidence="2 3" key="1">
    <citation type="submission" date="2013-12" db="EMBL/GenBank/DDBJ databases">
        <authorList>
            <person name="Madinger N."/>
            <person name="Lenaerts A."/>
            <person name="Ordway D."/>
            <person name="DeGroote M.A."/>
            <person name="Parker T."/>
            <person name="Sizemore C."/>
            <person name="Tallon L.J."/>
            <person name="Sadzewicz L.K."/>
            <person name="Sengamalay N."/>
            <person name="Fraser C.M."/>
            <person name="Hine E."/>
            <person name="Shefchek K.A."/>
            <person name="Das S.P."/>
            <person name="Tettelin H."/>
        </authorList>
    </citation>
    <scope>NUCLEOTIDE SEQUENCE [LARGE SCALE GENOMIC DNA]</scope>
    <source>
        <strain evidence="2 3">21</strain>
    </source>
</reference>
<evidence type="ECO:0000313" key="2">
    <source>
        <dbReference type="EMBL" id="EUA48722.1"/>
    </source>
</evidence>